<proteinExistence type="predicted"/>
<sequence length="83" mass="8962">MRCPTPLTIDVRNAVGGRRQTDICPSNIPSQNVNTNCAKDLTVLVATRCNSMSICEVPVNSATLGADPCPGTSKYLEVRYFCI</sequence>
<protein>
    <recommendedName>
        <fullName evidence="1">SUEL-type lectin domain-containing protein</fullName>
    </recommendedName>
</protein>
<dbReference type="AlphaFoldDB" id="A0A9D4KIK5"/>
<name>A0A9D4KIK5_DREPO</name>
<evidence type="ECO:0000313" key="2">
    <source>
        <dbReference type="EMBL" id="KAH3840562.1"/>
    </source>
</evidence>
<dbReference type="InterPro" id="IPR043159">
    <property type="entry name" value="Lectin_gal-bd_sf"/>
</dbReference>
<evidence type="ECO:0000259" key="1">
    <source>
        <dbReference type="PROSITE" id="PS50228"/>
    </source>
</evidence>
<reference evidence="2" key="2">
    <citation type="submission" date="2020-11" db="EMBL/GenBank/DDBJ databases">
        <authorList>
            <person name="McCartney M.A."/>
            <person name="Auch B."/>
            <person name="Kono T."/>
            <person name="Mallez S."/>
            <person name="Becker A."/>
            <person name="Gohl D.M."/>
            <person name="Silverstein K.A.T."/>
            <person name="Koren S."/>
            <person name="Bechman K.B."/>
            <person name="Herman A."/>
            <person name="Abrahante J.E."/>
            <person name="Garbe J."/>
        </authorList>
    </citation>
    <scope>NUCLEOTIDE SEQUENCE</scope>
    <source>
        <strain evidence="2">Duluth1</strain>
        <tissue evidence="2">Whole animal</tissue>
    </source>
</reference>
<organism evidence="2 3">
    <name type="scientific">Dreissena polymorpha</name>
    <name type="common">Zebra mussel</name>
    <name type="synonym">Mytilus polymorpha</name>
    <dbReference type="NCBI Taxonomy" id="45954"/>
    <lineage>
        <taxon>Eukaryota</taxon>
        <taxon>Metazoa</taxon>
        <taxon>Spiralia</taxon>
        <taxon>Lophotrochozoa</taxon>
        <taxon>Mollusca</taxon>
        <taxon>Bivalvia</taxon>
        <taxon>Autobranchia</taxon>
        <taxon>Heteroconchia</taxon>
        <taxon>Euheterodonta</taxon>
        <taxon>Imparidentia</taxon>
        <taxon>Neoheterodontei</taxon>
        <taxon>Myida</taxon>
        <taxon>Dreissenoidea</taxon>
        <taxon>Dreissenidae</taxon>
        <taxon>Dreissena</taxon>
    </lineage>
</organism>
<dbReference type="PROSITE" id="PS50228">
    <property type="entry name" value="SUEL_LECTIN"/>
    <property type="match status" value="1"/>
</dbReference>
<dbReference type="PANTHER" id="PTHR46780">
    <property type="entry name" value="PROTEIN EVA-1"/>
    <property type="match status" value="1"/>
</dbReference>
<dbReference type="InterPro" id="IPR000922">
    <property type="entry name" value="Lectin_gal-bd_dom"/>
</dbReference>
<keyword evidence="3" id="KW-1185">Reference proteome</keyword>
<dbReference type="GO" id="GO:0030246">
    <property type="term" value="F:carbohydrate binding"/>
    <property type="evidence" value="ECO:0007669"/>
    <property type="project" value="InterPro"/>
</dbReference>
<evidence type="ECO:0000313" key="3">
    <source>
        <dbReference type="Proteomes" id="UP000828390"/>
    </source>
</evidence>
<feature type="domain" description="SUEL-type lectin" evidence="1">
    <location>
        <begin position="1"/>
        <end position="83"/>
    </location>
</feature>
<reference evidence="2" key="1">
    <citation type="journal article" date="2019" name="bioRxiv">
        <title>The Genome of the Zebra Mussel, Dreissena polymorpha: A Resource for Invasive Species Research.</title>
        <authorList>
            <person name="McCartney M.A."/>
            <person name="Auch B."/>
            <person name="Kono T."/>
            <person name="Mallez S."/>
            <person name="Zhang Y."/>
            <person name="Obille A."/>
            <person name="Becker A."/>
            <person name="Abrahante J.E."/>
            <person name="Garbe J."/>
            <person name="Badalamenti J.P."/>
            <person name="Herman A."/>
            <person name="Mangelson H."/>
            <person name="Liachko I."/>
            <person name="Sullivan S."/>
            <person name="Sone E.D."/>
            <person name="Koren S."/>
            <person name="Silverstein K.A.T."/>
            <person name="Beckman K.B."/>
            <person name="Gohl D.M."/>
        </authorList>
    </citation>
    <scope>NUCLEOTIDE SEQUENCE</scope>
    <source>
        <strain evidence="2">Duluth1</strain>
        <tissue evidence="2">Whole animal</tissue>
    </source>
</reference>
<dbReference type="Gene3D" id="2.60.120.740">
    <property type="match status" value="1"/>
</dbReference>
<comment type="caution">
    <text evidence="2">The sequence shown here is derived from an EMBL/GenBank/DDBJ whole genome shotgun (WGS) entry which is preliminary data.</text>
</comment>
<accession>A0A9D4KIK5</accession>
<dbReference type="Proteomes" id="UP000828390">
    <property type="component" value="Unassembled WGS sequence"/>
</dbReference>
<dbReference type="Pfam" id="PF02140">
    <property type="entry name" value="SUEL_Lectin"/>
    <property type="match status" value="1"/>
</dbReference>
<dbReference type="EMBL" id="JAIWYP010000004">
    <property type="protein sequence ID" value="KAH3840562.1"/>
    <property type="molecule type" value="Genomic_DNA"/>
</dbReference>
<gene>
    <name evidence="2" type="ORF">DPMN_114012</name>
</gene>